<evidence type="ECO:0000313" key="2">
    <source>
        <dbReference type="Proteomes" id="UP000294545"/>
    </source>
</evidence>
<dbReference type="EMBL" id="SMGQ01000011">
    <property type="protein sequence ID" value="TCK98666.1"/>
    <property type="molecule type" value="Genomic_DNA"/>
</dbReference>
<dbReference type="Proteomes" id="UP000294545">
    <property type="component" value="Unassembled WGS sequence"/>
</dbReference>
<name>A0A4R1MZG2_9FIRM</name>
<protein>
    <submittedName>
        <fullName evidence="1">CRISPR-associated protein Csh2</fullName>
    </submittedName>
</protein>
<dbReference type="OrthoDB" id="834695at2"/>
<comment type="caution">
    <text evidence="1">The sequence shown here is derived from an EMBL/GenBank/DDBJ whole genome shotgun (WGS) entry which is preliminary data.</text>
</comment>
<sequence length="303" mass="34600">MKNKVYGVIGIKSVMSNWNADFTGRPKTISDNTIFGSDKALKYSMKRHSNDKGEKILYLKSFKTSDKDKIQPRSLKERYEQLFHNINEKTPSKEVLHNLFSALDVMWFGATFAEGKNNISITGAIQIGQGFNYYEDSNVEVQDILSPFRNKEDADASTLGKKIVSDEAHYFYPFSVNPMAYNNYEDILENFDGFTQEAYDKFKEVSLCSATLLATNSKVGCENEFAVFVEGNETLYLPNLATFMAFEKGEDKDTIIFKGEDLLNQLSNQITSIEVYYNPYSTKLDGFDMNKVTLYNIFTREVI</sequence>
<keyword evidence="2" id="KW-1185">Reference proteome</keyword>
<dbReference type="InterPro" id="IPR006482">
    <property type="entry name" value="Cas7_Csh2/Csh2"/>
</dbReference>
<dbReference type="Pfam" id="PF05107">
    <property type="entry name" value="Cas_Cas7"/>
    <property type="match status" value="1"/>
</dbReference>
<dbReference type="RefSeq" id="WP_132281673.1">
    <property type="nucleotide sequence ID" value="NZ_SMGQ01000011.1"/>
</dbReference>
<dbReference type="GO" id="GO:0043571">
    <property type="term" value="P:maintenance of CRISPR repeat elements"/>
    <property type="evidence" value="ECO:0007669"/>
    <property type="project" value="InterPro"/>
</dbReference>
<organism evidence="1 2">
    <name type="scientific">Natranaerovirga hydrolytica</name>
    <dbReference type="NCBI Taxonomy" id="680378"/>
    <lineage>
        <taxon>Bacteria</taxon>
        <taxon>Bacillati</taxon>
        <taxon>Bacillota</taxon>
        <taxon>Clostridia</taxon>
        <taxon>Lachnospirales</taxon>
        <taxon>Natranaerovirgaceae</taxon>
        <taxon>Natranaerovirga</taxon>
    </lineage>
</organism>
<reference evidence="1 2" key="1">
    <citation type="submission" date="2019-03" db="EMBL/GenBank/DDBJ databases">
        <title>Genomic Encyclopedia of Type Strains, Phase IV (KMG-IV): sequencing the most valuable type-strain genomes for metagenomic binning, comparative biology and taxonomic classification.</title>
        <authorList>
            <person name="Goeker M."/>
        </authorList>
    </citation>
    <scope>NUCLEOTIDE SEQUENCE [LARGE SCALE GENOMIC DNA]</scope>
    <source>
        <strain evidence="1 2">DSM 24176</strain>
    </source>
</reference>
<gene>
    <name evidence="1" type="ORF">EDC19_1099</name>
</gene>
<accession>A0A4R1MZG2</accession>
<proteinExistence type="predicted"/>
<evidence type="ECO:0000313" key="1">
    <source>
        <dbReference type="EMBL" id="TCK98666.1"/>
    </source>
</evidence>
<dbReference type="AlphaFoldDB" id="A0A4R1MZG2"/>